<accession>A0A6C0LY49</accession>
<proteinExistence type="predicted"/>
<keyword evidence="1" id="KW-0472">Membrane</keyword>
<organism evidence="2">
    <name type="scientific">viral metagenome</name>
    <dbReference type="NCBI Taxonomy" id="1070528"/>
    <lineage>
        <taxon>unclassified sequences</taxon>
        <taxon>metagenomes</taxon>
        <taxon>organismal metagenomes</taxon>
    </lineage>
</organism>
<evidence type="ECO:0008006" key="3">
    <source>
        <dbReference type="Google" id="ProtNLM"/>
    </source>
</evidence>
<keyword evidence="1" id="KW-0812">Transmembrane</keyword>
<evidence type="ECO:0000313" key="2">
    <source>
        <dbReference type="EMBL" id="QHU34681.1"/>
    </source>
</evidence>
<keyword evidence="1" id="KW-1133">Transmembrane helix</keyword>
<name>A0A6C0LY49_9ZZZZ</name>
<evidence type="ECO:0000256" key="1">
    <source>
        <dbReference type="SAM" id="Phobius"/>
    </source>
</evidence>
<feature type="transmembrane region" description="Helical" evidence="1">
    <location>
        <begin position="80"/>
        <end position="100"/>
    </location>
</feature>
<feature type="transmembrane region" description="Helical" evidence="1">
    <location>
        <begin position="126"/>
        <end position="147"/>
    </location>
</feature>
<reference evidence="2" key="1">
    <citation type="journal article" date="2020" name="Nature">
        <title>Giant virus diversity and host interactions through global metagenomics.</title>
        <authorList>
            <person name="Schulz F."/>
            <person name="Roux S."/>
            <person name="Paez-Espino D."/>
            <person name="Jungbluth S."/>
            <person name="Walsh D.A."/>
            <person name="Denef V.J."/>
            <person name="McMahon K.D."/>
            <person name="Konstantinidis K.T."/>
            <person name="Eloe-Fadrosh E.A."/>
            <person name="Kyrpides N.C."/>
            <person name="Woyke T."/>
        </authorList>
    </citation>
    <scope>NUCLEOTIDE SEQUENCE</scope>
    <source>
        <strain evidence="2">GVMAG-S-1016713-169</strain>
    </source>
</reference>
<protein>
    <recommendedName>
        <fullName evidence="3">TLC domain-containing protein</fullName>
    </recommendedName>
</protein>
<feature type="transmembrane region" description="Helical" evidence="1">
    <location>
        <begin position="193"/>
        <end position="218"/>
    </location>
</feature>
<sequence length="222" mass="25523">MDIFLVIFISIFLYTSDLLARYIYTRTNPTTTIIPHNVRWFFIHSLSNGIIAYLGTGDVIYCLYNTNTCAFQSWDNSGSIALLFSLLFHIYHIVFFYNYLTSSEWLHHGLMIGIAGPMSFYHPSRATIVSLCFLTGYPGMIDYAMLWCVKMNWLAKKSERLYNSKINIWIRSPGCMFAVFLSIPLIIKGNILPIIMATLCFWNAQYYMSLAINANYLLTAGN</sequence>
<dbReference type="EMBL" id="MN740578">
    <property type="protein sequence ID" value="QHU34681.1"/>
    <property type="molecule type" value="Genomic_DNA"/>
</dbReference>
<feature type="transmembrane region" description="Helical" evidence="1">
    <location>
        <begin position="168"/>
        <end position="187"/>
    </location>
</feature>
<dbReference type="AlphaFoldDB" id="A0A6C0LY49"/>
<feature type="transmembrane region" description="Helical" evidence="1">
    <location>
        <begin position="6"/>
        <end position="24"/>
    </location>
</feature>